<gene>
    <name evidence="1" type="ORF">MENT_LOCUS20478</name>
</gene>
<organism evidence="1 2">
    <name type="scientific">Meloidogyne enterolobii</name>
    <name type="common">Root-knot nematode worm</name>
    <name type="synonym">Meloidogyne mayaguensis</name>
    <dbReference type="NCBI Taxonomy" id="390850"/>
    <lineage>
        <taxon>Eukaryota</taxon>
        <taxon>Metazoa</taxon>
        <taxon>Ecdysozoa</taxon>
        <taxon>Nematoda</taxon>
        <taxon>Chromadorea</taxon>
        <taxon>Rhabditida</taxon>
        <taxon>Tylenchina</taxon>
        <taxon>Tylenchomorpha</taxon>
        <taxon>Tylenchoidea</taxon>
        <taxon>Meloidogynidae</taxon>
        <taxon>Meloidogyninae</taxon>
        <taxon>Meloidogyne</taxon>
    </lineage>
</organism>
<protein>
    <submittedName>
        <fullName evidence="1">Uncharacterized protein</fullName>
    </submittedName>
</protein>
<comment type="caution">
    <text evidence="1">The sequence shown here is derived from an EMBL/GenBank/DDBJ whole genome shotgun (WGS) entry which is preliminary data.</text>
</comment>
<dbReference type="EMBL" id="CAJEWN010000149">
    <property type="protein sequence ID" value="CAD2169156.1"/>
    <property type="molecule type" value="Genomic_DNA"/>
</dbReference>
<accession>A0A6V7V4L3</accession>
<dbReference type="Proteomes" id="UP000580250">
    <property type="component" value="Unassembled WGS sequence"/>
</dbReference>
<sequence length="51" mass="6011">MLNLLYNEVRLKSIIIYQLDYIAYFCVHSRAVSSYLTRSVLYNLRASLLIP</sequence>
<reference evidence="1 2" key="1">
    <citation type="submission" date="2020-08" db="EMBL/GenBank/DDBJ databases">
        <authorList>
            <person name="Koutsovoulos G."/>
            <person name="Danchin GJ E."/>
        </authorList>
    </citation>
    <scope>NUCLEOTIDE SEQUENCE [LARGE SCALE GENOMIC DNA]</scope>
</reference>
<evidence type="ECO:0000313" key="2">
    <source>
        <dbReference type="Proteomes" id="UP000580250"/>
    </source>
</evidence>
<name>A0A6V7V4L3_MELEN</name>
<evidence type="ECO:0000313" key="1">
    <source>
        <dbReference type="EMBL" id="CAD2169156.1"/>
    </source>
</evidence>
<dbReference type="AlphaFoldDB" id="A0A6V7V4L3"/>
<proteinExistence type="predicted"/>